<comment type="caution">
    <text evidence="1">The sequence shown here is derived from an EMBL/GenBank/DDBJ whole genome shotgun (WGS) entry which is preliminary data.</text>
</comment>
<keyword evidence="2" id="KW-1185">Reference proteome</keyword>
<reference evidence="1 2" key="1">
    <citation type="submission" date="2016-07" db="EMBL/GenBank/DDBJ databases">
        <title>Revisiting the Taxonomy of the Elizabethkingia Genus based on Whole-Genome Sequencing, Optical Mapping, and MALDI-TOF.</title>
        <authorList>
            <person name="Nicholson A.C."/>
        </authorList>
    </citation>
    <scope>NUCLEOTIDE SEQUENCE [LARGE SCALE GENOMIC DNA]</scope>
    <source>
        <strain evidence="1 2">C1558</strain>
    </source>
</reference>
<evidence type="ECO:0000313" key="2">
    <source>
        <dbReference type="Proteomes" id="UP000190016"/>
    </source>
</evidence>
<proteinExistence type="predicted"/>
<dbReference type="RefSeq" id="WP_078777837.1">
    <property type="nucleotide sequence ID" value="NZ_MBDS01000001.1"/>
</dbReference>
<evidence type="ECO:0000313" key="1">
    <source>
        <dbReference type="EMBL" id="OPB94643.1"/>
    </source>
</evidence>
<organism evidence="1 2">
    <name type="scientific">Elizabethkingia ursingii</name>
    <dbReference type="NCBI Taxonomy" id="1756150"/>
    <lineage>
        <taxon>Bacteria</taxon>
        <taxon>Pseudomonadati</taxon>
        <taxon>Bacteroidota</taxon>
        <taxon>Flavobacteriia</taxon>
        <taxon>Flavobacteriales</taxon>
        <taxon>Weeksellaceae</taxon>
        <taxon>Elizabethkingia</taxon>
    </lineage>
</organism>
<dbReference type="EMBL" id="MBDS01000001">
    <property type="protein sequence ID" value="OPB94643.1"/>
    <property type="molecule type" value="Genomic_DNA"/>
</dbReference>
<gene>
    <name evidence="1" type="ORF">BB021_18805</name>
</gene>
<evidence type="ECO:0008006" key="3">
    <source>
        <dbReference type="Google" id="ProtNLM"/>
    </source>
</evidence>
<dbReference type="Proteomes" id="UP000190016">
    <property type="component" value="Unassembled WGS sequence"/>
</dbReference>
<name>A0ABX3NDD8_9FLAO</name>
<accession>A0ABX3NDD8</accession>
<sequence>MYKLSPNLNDFNKEQSSESTNQKCIKDIIENCLNSDYDSVQIDKILALYNIKDIAMLKPYAMDYLLSYAYNILDDNIITDSEYYDFSFLKKIFRINEGEFMQHKNFAIREILQQQFLRLYSDNYISNEEAIQSVQLQGLFDLSYDEFEALKKDEIIMALIEGANPEDLDISSMPKGFKL</sequence>
<protein>
    <recommendedName>
        <fullName evidence="3">DUF4375 domain-containing protein</fullName>
    </recommendedName>
</protein>